<sequence length="239" mass="27392">MTGTGPVVVLPNRFAHEVRNNKSLSFNRYFDKDFFVNYPGFEAYRTGYKDGTFIQEVVRTKLTQSLALVTKDLVDEMTDASTSEVVAKLSSRFFLGKNLARNDKWLRIAASYTHDSYSAAHELRQWNMLLRPFVSSFLPNLGRLRREVQEATSLIMPDGSLIKKGTRVMVSASTFMDPEVYPDPEKYDIYRFYNLRSSPGQENAYQYVQTSPEHCRDNSAPPGRSKILCSADHMRVQNM</sequence>
<evidence type="ECO:0000256" key="2">
    <source>
        <dbReference type="ARBA" id="ARBA00010617"/>
    </source>
</evidence>
<evidence type="ECO:0000256" key="6">
    <source>
        <dbReference type="ARBA" id="ARBA00023004"/>
    </source>
</evidence>
<name>A0ABR4F7D2_9PEZI</name>
<comment type="cofactor">
    <cofactor evidence="1">
        <name>heme</name>
        <dbReference type="ChEBI" id="CHEBI:30413"/>
    </cofactor>
</comment>
<dbReference type="PANTHER" id="PTHR46206">
    <property type="entry name" value="CYTOCHROME P450"/>
    <property type="match status" value="1"/>
</dbReference>
<keyword evidence="6" id="KW-0408">Iron</keyword>
<evidence type="ECO:0008006" key="10">
    <source>
        <dbReference type="Google" id="ProtNLM"/>
    </source>
</evidence>
<dbReference type="EMBL" id="JBAWTH010000009">
    <property type="protein sequence ID" value="KAL2290600.1"/>
    <property type="molecule type" value="Genomic_DNA"/>
</dbReference>
<gene>
    <name evidence="8" type="ORF">FJTKL_15640</name>
</gene>
<evidence type="ECO:0000256" key="1">
    <source>
        <dbReference type="ARBA" id="ARBA00001971"/>
    </source>
</evidence>
<evidence type="ECO:0000256" key="4">
    <source>
        <dbReference type="ARBA" id="ARBA00022723"/>
    </source>
</evidence>
<reference evidence="8 9" key="1">
    <citation type="submission" date="2024-03" db="EMBL/GenBank/DDBJ databases">
        <title>A high-quality draft genome sequence of Diaporthe vaccinii, a causative agent of upright dieback and viscid rot disease in cranberry plants.</title>
        <authorList>
            <person name="Sarrasin M."/>
            <person name="Lang B.F."/>
            <person name="Burger G."/>
        </authorList>
    </citation>
    <scope>NUCLEOTIDE SEQUENCE [LARGE SCALE GENOMIC DNA]</scope>
    <source>
        <strain evidence="8 9">IS7</strain>
    </source>
</reference>
<protein>
    <recommendedName>
        <fullName evidence="10">Cytochrome P450</fullName>
    </recommendedName>
</protein>
<dbReference type="Pfam" id="PF00067">
    <property type="entry name" value="p450"/>
    <property type="match status" value="1"/>
</dbReference>
<keyword evidence="3" id="KW-0349">Heme</keyword>
<keyword evidence="4" id="KW-0479">Metal-binding</keyword>
<dbReference type="PANTHER" id="PTHR46206:SF2">
    <property type="entry name" value="CYTOCHROME P450 MONOOXYGENASE AUSG-RELATED"/>
    <property type="match status" value="1"/>
</dbReference>
<dbReference type="SUPFAM" id="SSF48264">
    <property type="entry name" value="Cytochrome P450"/>
    <property type="match status" value="1"/>
</dbReference>
<accession>A0ABR4F7D2</accession>
<dbReference type="Proteomes" id="UP001600888">
    <property type="component" value="Unassembled WGS sequence"/>
</dbReference>
<comment type="caution">
    <text evidence="8">The sequence shown here is derived from an EMBL/GenBank/DDBJ whole genome shotgun (WGS) entry which is preliminary data.</text>
</comment>
<evidence type="ECO:0000256" key="7">
    <source>
        <dbReference type="ARBA" id="ARBA00023033"/>
    </source>
</evidence>
<dbReference type="Gene3D" id="1.10.630.10">
    <property type="entry name" value="Cytochrome P450"/>
    <property type="match status" value="1"/>
</dbReference>
<evidence type="ECO:0000313" key="9">
    <source>
        <dbReference type="Proteomes" id="UP001600888"/>
    </source>
</evidence>
<keyword evidence="5" id="KW-0560">Oxidoreductase</keyword>
<organism evidence="8 9">
    <name type="scientific">Diaporthe vaccinii</name>
    <dbReference type="NCBI Taxonomy" id="105482"/>
    <lineage>
        <taxon>Eukaryota</taxon>
        <taxon>Fungi</taxon>
        <taxon>Dikarya</taxon>
        <taxon>Ascomycota</taxon>
        <taxon>Pezizomycotina</taxon>
        <taxon>Sordariomycetes</taxon>
        <taxon>Sordariomycetidae</taxon>
        <taxon>Diaporthales</taxon>
        <taxon>Diaporthaceae</taxon>
        <taxon>Diaporthe</taxon>
        <taxon>Diaporthe eres species complex</taxon>
    </lineage>
</organism>
<evidence type="ECO:0000256" key="5">
    <source>
        <dbReference type="ARBA" id="ARBA00023002"/>
    </source>
</evidence>
<proteinExistence type="inferred from homology"/>
<dbReference type="InterPro" id="IPR036396">
    <property type="entry name" value="Cyt_P450_sf"/>
</dbReference>
<evidence type="ECO:0000313" key="8">
    <source>
        <dbReference type="EMBL" id="KAL2290600.1"/>
    </source>
</evidence>
<evidence type="ECO:0000256" key="3">
    <source>
        <dbReference type="ARBA" id="ARBA00022617"/>
    </source>
</evidence>
<keyword evidence="7" id="KW-0503">Monooxygenase</keyword>
<comment type="similarity">
    <text evidence="2">Belongs to the cytochrome P450 family.</text>
</comment>
<keyword evidence="9" id="KW-1185">Reference proteome</keyword>
<dbReference type="InterPro" id="IPR001128">
    <property type="entry name" value="Cyt_P450"/>
</dbReference>